<evidence type="ECO:0000313" key="1">
    <source>
        <dbReference type="EMBL" id="AYV80433.1"/>
    </source>
</evidence>
<name>A0A3G5A3M9_9VIRU</name>
<sequence length="333" mass="37302">MDSLFQLFVLYIKKLNKIMFEESLTFELIFRSLLCCFSQMSMFDPVPCDTSSDDDDVVSCDTSKDERIETKVAMRIPFVTEMKRQVMGTCLSHLPRVRPKCAIVDGMNVLLSGCNPDQPMTMASFTGAIANNLVPVTAELLKRNFRTIVIVVKFMFLDDHMGPTRFVHRIFTELRRQISVKKIRIVIPNHNPFSWENRAMTKATDDRLILKLITCIDADWEVVTDDQYRDMFLKMVGDGDFSVFSSEILKLCFFDLSPLPDIKLSLCESKCGALFSLGLIDECPSGTRYCIPAASFTDPKPTPTHKFKAGLAAAAAAGPTPAATATAPSWPSF</sequence>
<accession>A0A3G5A3M9</accession>
<organism evidence="1">
    <name type="scientific">Harvfovirus sp</name>
    <dbReference type="NCBI Taxonomy" id="2487768"/>
    <lineage>
        <taxon>Viruses</taxon>
        <taxon>Varidnaviria</taxon>
        <taxon>Bamfordvirae</taxon>
        <taxon>Nucleocytoviricota</taxon>
        <taxon>Megaviricetes</taxon>
        <taxon>Imitervirales</taxon>
        <taxon>Mimiviridae</taxon>
        <taxon>Klosneuvirinae</taxon>
    </lineage>
</organism>
<proteinExistence type="predicted"/>
<dbReference type="EMBL" id="MK072243">
    <property type="protein sequence ID" value="AYV80433.1"/>
    <property type="molecule type" value="Genomic_DNA"/>
</dbReference>
<reference evidence="1" key="1">
    <citation type="submission" date="2018-10" db="EMBL/GenBank/DDBJ databases">
        <title>Hidden diversity of soil giant viruses.</title>
        <authorList>
            <person name="Schulz F."/>
            <person name="Alteio L."/>
            <person name="Goudeau D."/>
            <person name="Ryan E.M."/>
            <person name="Malmstrom R.R."/>
            <person name="Blanchard J."/>
            <person name="Woyke T."/>
        </authorList>
    </citation>
    <scope>NUCLEOTIDE SEQUENCE</scope>
    <source>
        <strain evidence="1">HAV1</strain>
    </source>
</reference>
<protein>
    <submittedName>
        <fullName evidence="1">Uncharacterized protein</fullName>
    </submittedName>
</protein>
<gene>
    <name evidence="1" type="ORF">Harvfovirus1_58</name>
</gene>